<sequence>MIEPEKINYIDFEIMKEMCHPIAVALFDSDKEPMPKFSDHERALLESALNNPRQGFGGADMYSTFTKKVAVLYYGIIKNHAFKNGNKRTATATLLVFLFINNFWIDNEEETEDYLVTLAKRVADSKGSERRGEFLSEIELWLDTHMRPRKEGEE</sequence>
<name>A0A1G2C694_9BACT</name>
<dbReference type="PROSITE" id="PS51459">
    <property type="entry name" value="FIDO"/>
    <property type="match status" value="1"/>
</dbReference>
<dbReference type="AlphaFoldDB" id="A0A1G2C694"/>
<proteinExistence type="predicted"/>
<accession>A0A1G2C694</accession>
<feature type="domain" description="Fido" evidence="1">
    <location>
        <begin position="2"/>
        <end position="137"/>
    </location>
</feature>
<evidence type="ECO:0000259" key="1">
    <source>
        <dbReference type="PROSITE" id="PS51459"/>
    </source>
</evidence>
<dbReference type="Gene3D" id="1.20.120.1870">
    <property type="entry name" value="Fic/DOC protein, Fido domain"/>
    <property type="match status" value="1"/>
</dbReference>
<dbReference type="Pfam" id="PF02661">
    <property type="entry name" value="Fic"/>
    <property type="match status" value="1"/>
</dbReference>
<protein>
    <recommendedName>
        <fullName evidence="1">Fido domain-containing protein</fullName>
    </recommendedName>
</protein>
<dbReference type="InterPro" id="IPR036597">
    <property type="entry name" value="Fido-like_dom_sf"/>
</dbReference>
<dbReference type="NCBIfam" id="TIGR01550">
    <property type="entry name" value="DOC_P1"/>
    <property type="match status" value="1"/>
</dbReference>
<dbReference type="SUPFAM" id="SSF140931">
    <property type="entry name" value="Fic-like"/>
    <property type="match status" value="1"/>
</dbReference>
<gene>
    <name evidence="2" type="ORF">A2122_01430</name>
</gene>
<dbReference type="STRING" id="1798644.A2122_01430"/>
<dbReference type="PANTHER" id="PTHR39426:SF1">
    <property type="entry name" value="HOMOLOGY TO DEATH-ON-CURING PROTEIN OF PHAGE P1"/>
    <property type="match status" value="1"/>
</dbReference>
<dbReference type="GO" id="GO:0016301">
    <property type="term" value="F:kinase activity"/>
    <property type="evidence" value="ECO:0007669"/>
    <property type="project" value="InterPro"/>
</dbReference>
<dbReference type="InterPro" id="IPR003812">
    <property type="entry name" value="Fido"/>
</dbReference>
<comment type="caution">
    <text evidence="2">The sequence shown here is derived from an EMBL/GenBank/DDBJ whole genome shotgun (WGS) entry which is preliminary data.</text>
</comment>
<dbReference type="Proteomes" id="UP000176648">
    <property type="component" value="Unassembled WGS sequence"/>
</dbReference>
<reference evidence="2 3" key="1">
    <citation type="journal article" date="2016" name="Nat. Commun.">
        <title>Thousands of microbial genomes shed light on interconnected biogeochemical processes in an aquifer system.</title>
        <authorList>
            <person name="Anantharaman K."/>
            <person name="Brown C.T."/>
            <person name="Hug L.A."/>
            <person name="Sharon I."/>
            <person name="Castelle C.J."/>
            <person name="Probst A.J."/>
            <person name="Thomas B.C."/>
            <person name="Singh A."/>
            <person name="Wilkins M.J."/>
            <person name="Karaoz U."/>
            <person name="Brodie E.L."/>
            <person name="Williams K.H."/>
            <person name="Hubbard S.S."/>
            <person name="Banfield J.F."/>
        </authorList>
    </citation>
    <scope>NUCLEOTIDE SEQUENCE [LARGE SCALE GENOMIC DNA]</scope>
</reference>
<dbReference type="InterPro" id="IPR053737">
    <property type="entry name" value="Type_II_TA_Toxin"/>
</dbReference>
<evidence type="ECO:0000313" key="2">
    <source>
        <dbReference type="EMBL" id="OGY96912.1"/>
    </source>
</evidence>
<dbReference type="PANTHER" id="PTHR39426">
    <property type="entry name" value="HOMOLOGY TO DEATH-ON-CURING PROTEIN OF PHAGE P1"/>
    <property type="match status" value="1"/>
</dbReference>
<evidence type="ECO:0000313" key="3">
    <source>
        <dbReference type="Proteomes" id="UP000176648"/>
    </source>
</evidence>
<dbReference type="InterPro" id="IPR006440">
    <property type="entry name" value="Doc"/>
</dbReference>
<organism evidence="2 3">
    <name type="scientific">Candidatus Liptonbacteria bacterium GWB1_49_6</name>
    <dbReference type="NCBI Taxonomy" id="1798644"/>
    <lineage>
        <taxon>Bacteria</taxon>
        <taxon>Candidatus Liptoniibacteriota</taxon>
    </lineage>
</organism>
<dbReference type="EMBL" id="MHKU01000017">
    <property type="protein sequence ID" value="OGY96912.1"/>
    <property type="molecule type" value="Genomic_DNA"/>
</dbReference>